<feature type="transmembrane region" description="Helical" evidence="6">
    <location>
        <begin position="327"/>
        <end position="343"/>
    </location>
</feature>
<feature type="transmembrane region" description="Helical" evidence="6">
    <location>
        <begin position="195"/>
        <end position="215"/>
    </location>
</feature>
<dbReference type="InterPro" id="IPR013525">
    <property type="entry name" value="ABC2_TM"/>
</dbReference>
<proteinExistence type="predicted"/>
<dbReference type="EMBL" id="QUAV01000001">
    <property type="protein sequence ID" value="TPR26439.1"/>
    <property type="molecule type" value="Genomic_DNA"/>
</dbReference>
<keyword evidence="2" id="KW-1003">Cell membrane</keyword>
<sequence>MKFLEKRLVKPMNKFNAIVSETYMNQVKSKSFIALLLMPLIFIIIGAGAGYISYSNASSSAEQDQVAIVGDSSIKKSLVKLDGDSIDSSVKTEKQAQNKIKSDDIYGYVKMSKNNNKIKAQYIGNDYLDSDVKHDLMQTLSLKQNELNISNGGLTKDQIQKLSNKPLFESHIEKQKSENSENNDNGIKMASLQTLIFVLYFFLIMYSSVTASTIAKDKGSKIIEVIFSSTTATKYFLGKIVGIILTLITQLIAYLIMIFAGYKFLSTASFSKDIVNESSDTIHQMIGNFININLAFIVLGLIVGIILSAAAGALVARKEDASKSAQPVVMITLLLFLLSIMFQNNSNSIIPQILSYFPLSSCFFMPIRMINNQANIFEGIISLIILIAFIIGLTYFISKVYKGLMLQNSNEGWFKNLIKGVKYR</sequence>
<gene>
    <name evidence="8" type="ORF">DY114_01725</name>
</gene>
<evidence type="ECO:0000259" key="7">
    <source>
        <dbReference type="Pfam" id="PF12698"/>
    </source>
</evidence>
<dbReference type="PANTHER" id="PTHR30294:SF29">
    <property type="entry name" value="MULTIDRUG ABC TRANSPORTER PERMEASE YBHS-RELATED"/>
    <property type="match status" value="1"/>
</dbReference>
<dbReference type="Pfam" id="PF12698">
    <property type="entry name" value="ABC2_membrane_3"/>
    <property type="match status" value="1"/>
</dbReference>
<feature type="transmembrane region" description="Helical" evidence="6">
    <location>
        <begin position="32"/>
        <end position="54"/>
    </location>
</feature>
<evidence type="ECO:0000313" key="8">
    <source>
        <dbReference type="EMBL" id="TPR26439.1"/>
    </source>
</evidence>
<reference evidence="8 9" key="1">
    <citation type="submission" date="2018-08" db="EMBL/GenBank/DDBJ databases">
        <title>Comparative genomics of wild bee and flower associated Lactobacillus reveals potential adaptation to the bee host.</title>
        <authorList>
            <person name="Vuong H.Q."/>
            <person name="Mcfrederick Q.S."/>
        </authorList>
    </citation>
    <scope>NUCLEOTIDE SEQUENCE [LARGE SCALE GENOMIC DNA]</scope>
    <source>
        <strain evidence="8 9">HV_13</strain>
    </source>
</reference>
<name>A0ABY2YYP3_9LACO</name>
<feature type="transmembrane region" description="Helical" evidence="6">
    <location>
        <begin position="236"/>
        <end position="262"/>
    </location>
</feature>
<accession>A0ABY2YYP3</accession>
<evidence type="ECO:0000313" key="9">
    <source>
        <dbReference type="Proteomes" id="UP000777560"/>
    </source>
</evidence>
<evidence type="ECO:0000256" key="6">
    <source>
        <dbReference type="SAM" id="Phobius"/>
    </source>
</evidence>
<dbReference type="PANTHER" id="PTHR30294">
    <property type="entry name" value="MEMBRANE COMPONENT OF ABC TRANSPORTER YHHJ-RELATED"/>
    <property type="match status" value="1"/>
</dbReference>
<evidence type="ECO:0000256" key="1">
    <source>
        <dbReference type="ARBA" id="ARBA00004651"/>
    </source>
</evidence>
<protein>
    <submittedName>
        <fullName evidence="8">ABC transporter permease</fullName>
    </submittedName>
</protein>
<comment type="caution">
    <text evidence="8">The sequence shown here is derived from an EMBL/GenBank/DDBJ whole genome shotgun (WGS) entry which is preliminary data.</text>
</comment>
<feature type="transmembrane region" description="Helical" evidence="6">
    <location>
        <begin position="294"/>
        <end position="315"/>
    </location>
</feature>
<evidence type="ECO:0000256" key="2">
    <source>
        <dbReference type="ARBA" id="ARBA00022475"/>
    </source>
</evidence>
<dbReference type="Proteomes" id="UP000777560">
    <property type="component" value="Unassembled WGS sequence"/>
</dbReference>
<comment type="subcellular location">
    <subcellularLocation>
        <location evidence="1">Cell membrane</location>
        <topology evidence="1">Multi-pass membrane protein</topology>
    </subcellularLocation>
</comment>
<feature type="transmembrane region" description="Helical" evidence="6">
    <location>
        <begin position="379"/>
        <end position="398"/>
    </location>
</feature>
<organism evidence="8 9">
    <name type="scientific">Apilactobacillus micheneri</name>
    <dbReference type="NCBI Taxonomy" id="1899430"/>
    <lineage>
        <taxon>Bacteria</taxon>
        <taxon>Bacillati</taxon>
        <taxon>Bacillota</taxon>
        <taxon>Bacilli</taxon>
        <taxon>Lactobacillales</taxon>
        <taxon>Lactobacillaceae</taxon>
        <taxon>Apilactobacillus</taxon>
    </lineage>
</organism>
<keyword evidence="4 6" id="KW-1133">Transmembrane helix</keyword>
<keyword evidence="3 6" id="KW-0812">Transmembrane</keyword>
<keyword evidence="5 6" id="KW-0472">Membrane</keyword>
<evidence type="ECO:0000256" key="5">
    <source>
        <dbReference type="ARBA" id="ARBA00023136"/>
    </source>
</evidence>
<feature type="domain" description="ABC-2 type transporter transmembrane" evidence="7">
    <location>
        <begin position="30"/>
        <end position="394"/>
    </location>
</feature>
<dbReference type="InterPro" id="IPR051449">
    <property type="entry name" value="ABC-2_transporter_component"/>
</dbReference>
<evidence type="ECO:0000256" key="3">
    <source>
        <dbReference type="ARBA" id="ARBA00022692"/>
    </source>
</evidence>
<keyword evidence="9" id="KW-1185">Reference proteome</keyword>
<evidence type="ECO:0000256" key="4">
    <source>
        <dbReference type="ARBA" id="ARBA00022989"/>
    </source>
</evidence>